<evidence type="ECO:0000313" key="2">
    <source>
        <dbReference type="Proteomes" id="UP001299970"/>
    </source>
</evidence>
<reference evidence="1 2" key="1">
    <citation type="submission" date="2022-03" db="EMBL/GenBank/DDBJ databases">
        <title>Pseudonocardia alaer sp. nov., a novel actinomycete isolated from reed forest soil.</title>
        <authorList>
            <person name="Wang L."/>
        </authorList>
    </citation>
    <scope>NUCLEOTIDE SEQUENCE [LARGE SCALE GENOMIC DNA]</scope>
    <source>
        <strain evidence="1 2">Y-16303</strain>
        <plasmid evidence="1">unnamed</plasmid>
    </source>
</reference>
<dbReference type="RefSeq" id="WP_241034397.1">
    <property type="nucleotide sequence ID" value="NZ_BAAAJF010000034.1"/>
</dbReference>
<organism evidence="1 2">
    <name type="scientific">Pseudonocardia alaniniphila</name>
    <dbReference type="NCBI Taxonomy" id="75291"/>
    <lineage>
        <taxon>Bacteria</taxon>
        <taxon>Bacillati</taxon>
        <taxon>Actinomycetota</taxon>
        <taxon>Actinomycetes</taxon>
        <taxon>Pseudonocardiales</taxon>
        <taxon>Pseudonocardiaceae</taxon>
        <taxon>Pseudonocardia</taxon>
    </lineage>
</organism>
<name>A0ABS9T7P3_9PSEU</name>
<dbReference type="Proteomes" id="UP001299970">
    <property type="component" value="Unassembled WGS sequence"/>
</dbReference>
<accession>A0ABS9T7P3</accession>
<evidence type="ECO:0000313" key="1">
    <source>
        <dbReference type="EMBL" id="MCH6164542.1"/>
    </source>
</evidence>
<geneLocation type="plasmid" evidence="1">
    <name>unnamed</name>
</geneLocation>
<sequence>MASTDLDPQGLAGRIEELLESITADGGPAVGHAAEELVRVLMRFYGAGLEQMVSIVRAGAGDTIVHRMAADPLVAGLLALHDLHPVPLEQRLTHAMGTAARRLGSHGSGLTLAGLDDEGRVHVQIEGGGCGTDTVKDVVATSITELAPEVAGVVFDTVPAGPALLQIGVRPSASPKRVG</sequence>
<protein>
    <submittedName>
        <fullName evidence="1">NifU family protein</fullName>
    </submittedName>
</protein>
<keyword evidence="1" id="KW-0614">Plasmid</keyword>
<gene>
    <name evidence="1" type="ORF">MMF94_02505</name>
</gene>
<proteinExistence type="predicted"/>
<comment type="caution">
    <text evidence="1">The sequence shown here is derived from an EMBL/GenBank/DDBJ whole genome shotgun (WGS) entry which is preliminary data.</text>
</comment>
<keyword evidence="2" id="KW-1185">Reference proteome</keyword>
<dbReference type="EMBL" id="JAKXMK010000002">
    <property type="protein sequence ID" value="MCH6164542.1"/>
    <property type="molecule type" value="Genomic_DNA"/>
</dbReference>